<dbReference type="InterPro" id="IPR055270">
    <property type="entry name" value="Glyco_tran_10_C"/>
</dbReference>
<dbReference type="InterPro" id="IPR001503">
    <property type="entry name" value="Glyco_trans_10"/>
</dbReference>
<keyword evidence="6 12" id="KW-0812">Transmembrane</keyword>
<keyword evidence="9 12" id="KW-0333">Golgi apparatus</keyword>
<dbReference type="Proteomes" id="UP000827092">
    <property type="component" value="Unassembled WGS sequence"/>
</dbReference>
<dbReference type="Pfam" id="PF17039">
    <property type="entry name" value="Glyco_tran_10_N"/>
    <property type="match status" value="1"/>
</dbReference>
<evidence type="ECO:0000313" key="15">
    <source>
        <dbReference type="EMBL" id="KAG8180692.1"/>
    </source>
</evidence>
<evidence type="ECO:0000259" key="14">
    <source>
        <dbReference type="Pfam" id="PF17039"/>
    </source>
</evidence>
<evidence type="ECO:0000256" key="3">
    <source>
        <dbReference type="ARBA" id="ARBA00008919"/>
    </source>
</evidence>
<evidence type="ECO:0000256" key="8">
    <source>
        <dbReference type="ARBA" id="ARBA00022989"/>
    </source>
</evidence>
<keyword evidence="10" id="KW-0472">Membrane</keyword>
<evidence type="ECO:0000256" key="4">
    <source>
        <dbReference type="ARBA" id="ARBA00022676"/>
    </source>
</evidence>
<keyword evidence="11" id="KW-0325">Glycoprotein</keyword>
<dbReference type="EMBL" id="JAFNEN010000555">
    <property type="protein sequence ID" value="KAG8180692.1"/>
    <property type="molecule type" value="Genomic_DNA"/>
</dbReference>
<reference evidence="15 16" key="1">
    <citation type="journal article" date="2022" name="Nat. Ecol. Evol.">
        <title>A masculinizing supergene underlies an exaggerated male reproductive morph in a spider.</title>
        <authorList>
            <person name="Hendrickx F."/>
            <person name="De Corte Z."/>
            <person name="Sonet G."/>
            <person name="Van Belleghem S.M."/>
            <person name="Kostlbacher S."/>
            <person name="Vangestel C."/>
        </authorList>
    </citation>
    <scope>NUCLEOTIDE SEQUENCE [LARGE SCALE GENOMIC DNA]</scope>
    <source>
        <strain evidence="15">W744_W776</strain>
    </source>
</reference>
<evidence type="ECO:0000256" key="10">
    <source>
        <dbReference type="ARBA" id="ARBA00023136"/>
    </source>
</evidence>
<accession>A0AAV6U9C2</accession>
<comment type="caution">
    <text evidence="15">The sequence shown here is derived from an EMBL/GenBank/DDBJ whole genome shotgun (WGS) entry which is preliminary data.</text>
</comment>
<feature type="domain" description="Fucosyltransferase C-terminal" evidence="13">
    <location>
        <begin position="75"/>
        <end position="247"/>
    </location>
</feature>
<dbReference type="PANTHER" id="PTHR48438:SF1">
    <property type="entry name" value="ALPHA-(1,3)-FUCOSYLTRANSFERASE C-RELATED"/>
    <property type="match status" value="1"/>
</dbReference>
<evidence type="ECO:0000256" key="6">
    <source>
        <dbReference type="ARBA" id="ARBA00022692"/>
    </source>
</evidence>
<evidence type="ECO:0000256" key="9">
    <source>
        <dbReference type="ARBA" id="ARBA00023034"/>
    </source>
</evidence>
<evidence type="ECO:0000256" key="7">
    <source>
        <dbReference type="ARBA" id="ARBA00022968"/>
    </source>
</evidence>
<dbReference type="EC" id="2.4.1.-" evidence="12"/>
<dbReference type="SUPFAM" id="SSF53756">
    <property type="entry name" value="UDP-Glycosyltransferase/glycogen phosphorylase"/>
    <property type="match status" value="1"/>
</dbReference>
<evidence type="ECO:0000256" key="1">
    <source>
        <dbReference type="ARBA" id="ARBA00004447"/>
    </source>
</evidence>
<comment type="subcellular location">
    <subcellularLocation>
        <location evidence="1 12">Golgi apparatus</location>
        <location evidence="1 12">Golgi stack membrane</location>
        <topology evidence="1 12">Single-pass type II membrane protein</topology>
    </subcellularLocation>
</comment>
<comment type="pathway">
    <text evidence="2">Protein modification; protein glycosylation.</text>
</comment>
<dbReference type="GO" id="GO:0032580">
    <property type="term" value="C:Golgi cisterna membrane"/>
    <property type="evidence" value="ECO:0007669"/>
    <property type="project" value="UniProtKB-SubCell"/>
</dbReference>
<evidence type="ECO:0000256" key="5">
    <source>
        <dbReference type="ARBA" id="ARBA00022679"/>
    </source>
</evidence>
<dbReference type="AlphaFoldDB" id="A0AAV6U9C2"/>
<keyword evidence="8" id="KW-1133">Transmembrane helix</keyword>
<dbReference type="InterPro" id="IPR031481">
    <property type="entry name" value="Glyco_tran_10_N"/>
</dbReference>
<dbReference type="InterPro" id="IPR038577">
    <property type="entry name" value="GT10-like_C_sf"/>
</dbReference>
<feature type="domain" description="Fucosyltransferase N-terminal" evidence="14">
    <location>
        <begin position="5"/>
        <end position="56"/>
    </location>
</feature>
<keyword evidence="4 12" id="KW-0328">Glycosyltransferase</keyword>
<evidence type="ECO:0000259" key="13">
    <source>
        <dbReference type="Pfam" id="PF00852"/>
    </source>
</evidence>
<gene>
    <name evidence="15" type="ORF">JTE90_006250</name>
</gene>
<organism evidence="15 16">
    <name type="scientific">Oedothorax gibbosus</name>
    <dbReference type="NCBI Taxonomy" id="931172"/>
    <lineage>
        <taxon>Eukaryota</taxon>
        <taxon>Metazoa</taxon>
        <taxon>Ecdysozoa</taxon>
        <taxon>Arthropoda</taxon>
        <taxon>Chelicerata</taxon>
        <taxon>Arachnida</taxon>
        <taxon>Araneae</taxon>
        <taxon>Araneomorphae</taxon>
        <taxon>Entelegynae</taxon>
        <taxon>Araneoidea</taxon>
        <taxon>Linyphiidae</taxon>
        <taxon>Erigoninae</taxon>
        <taxon>Oedothorax</taxon>
    </lineage>
</organism>
<keyword evidence="5 12" id="KW-0808">Transferase</keyword>
<sequence>MSVVDIPAVRRPQQKWILFNMEAPPHSRFHGMAFMSGMFNWTMTYRADSDVVTKYGSVLRTGKSTFSKKQLYSEWKKKSKMAVWMVSNCASHCRREEYVKELEKYIDVEIYGLCGRATCPENKTDECLENFSKKFFFYLSFENSICDGYITEKFYMILKHNMIPVVFGGGNYSAIAPPNSYINVFDFSSPKTLSSHLMKVATNFTLYSTYFKWKRNRYDIQAVPSDCSLCEKLHSDSFFDTTVYSDLDDCDFFLNGSNVIFSFSVIAVCC</sequence>
<evidence type="ECO:0000256" key="11">
    <source>
        <dbReference type="ARBA" id="ARBA00023180"/>
    </source>
</evidence>
<evidence type="ECO:0000256" key="12">
    <source>
        <dbReference type="RuleBase" id="RU003832"/>
    </source>
</evidence>
<dbReference type="FunFam" id="3.40.50.11660:FF:000006">
    <property type="entry name" value="Alpha-(1,3)-fucosyltransferase C"/>
    <property type="match status" value="1"/>
</dbReference>
<proteinExistence type="inferred from homology"/>
<comment type="similarity">
    <text evidence="3 12">Belongs to the glycosyltransferase 10 family.</text>
</comment>
<evidence type="ECO:0000313" key="16">
    <source>
        <dbReference type="Proteomes" id="UP000827092"/>
    </source>
</evidence>
<dbReference type="GO" id="GO:0008417">
    <property type="term" value="F:fucosyltransferase activity"/>
    <property type="evidence" value="ECO:0007669"/>
    <property type="project" value="InterPro"/>
</dbReference>
<evidence type="ECO:0000256" key="2">
    <source>
        <dbReference type="ARBA" id="ARBA00004922"/>
    </source>
</evidence>
<dbReference type="Gene3D" id="3.40.50.11660">
    <property type="entry name" value="Glycosyl transferase family 10, C-terminal domain"/>
    <property type="match status" value="1"/>
</dbReference>
<keyword evidence="16" id="KW-1185">Reference proteome</keyword>
<name>A0AAV6U9C2_9ARAC</name>
<dbReference type="PANTHER" id="PTHR48438">
    <property type="entry name" value="ALPHA-(1,3)-FUCOSYLTRANSFERASE C-RELATED"/>
    <property type="match status" value="1"/>
</dbReference>
<protein>
    <recommendedName>
        <fullName evidence="12">Fucosyltransferase</fullName>
        <ecNumber evidence="12">2.4.1.-</ecNumber>
    </recommendedName>
</protein>
<dbReference type="Pfam" id="PF00852">
    <property type="entry name" value="Glyco_transf_10"/>
    <property type="match status" value="1"/>
</dbReference>
<keyword evidence="7" id="KW-0735">Signal-anchor</keyword>